<dbReference type="Pfam" id="PF13529">
    <property type="entry name" value="Peptidase_C39_2"/>
    <property type="match status" value="1"/>
</dbReference>
<dbReference type="AlphaFoldDB" id="A0A8E0I7W3"/>
<dbReference type="InterPro" id="IPR039564">
    <property type="entry name" value="Peptidase_C39-like"/>
</dbReference>
<feature type="compositionally biased region" description="Polar residues" evidence="1">
    <location>
        <begin position="128"/>
        <end position="137"/>
    </location>
</feature>
<gene>
    <name evidence="4" type="ORF">Lpp22_2428</name>
</gene>
<dbReference type="CDD" id="cd00118">
    <property type="entry name" value="LysM"/>
    <property type="match status" value="1"/>
</dbReference>
<evidence type="ECO:0000256" key="2">
    <source>
        <dbReference type="SAM" id="SignalP"/>
    </source>
</evidence>
<feature type="signal peptide" evidence="2">
    <location>
        <begin position="1"/>
        <end position="29"/>
    </location>
</feature>
<dbReference type="EMBL" id="ANMI01000251">
    <property type="protein sequence ID" value="EPC22645.1"/>
    <property type="molecule type" value="Genomic_DNA"/>
</dbReference>
<dbReference type="Pfam" id="PF01476">
    <property type="entry name" value="LysM"/>
    <property type="match status" value="1"/>
</dbReference>
<feature type="domain" description="LysM" evidence="3">
    <location>
        <begin position="47"/>
        <end position="91"/>
    </location>
</feature>
<dbReference type="InterPro" id="IPR018392">
    <property type="entry name" value="LysM"/>
</dbReference>
<dbReference type="PANTHER" id="PTHR37806">
    <property type="entry name" value="LMO0724 PROTEIN"/>
    <property type="match status" value="1"/>
</dbReference>
<evidence type="ECO:0000256" key="1">
    <source>
        <dbReference type="SAM" id="MobiDB-lite"/>
    </source>
</evidence>
<comment type="caution">
    <text evidence="4">The sequence shown here is derived from an EMBL/GenBank/DDBJ whole genome shotgun (WGS) entry which is preliminary data.</text>
</comment>
<feature type="compositionally biased region" description="Polar residues" evidence="1">
    <location>
        <begin position="110"/>
        <end position="119"/>
    </location>
</feature>
<keyword evidence="2" id="KW-0732">Signal</keyword>
<protein>
    <recommendedName>
        <fullName evidence="3">LysM domain-containing protein</fullName>
    </recommendedName>
</protein>
<evidence type="ECO:0000313" key="4">
    <source>
        <dbReference type="EMBL" id="EPC22645.1"/>
    </source>
</evidence>
<dbReference type="PROSITE" id="PS51782">
    <property type="entry name" value="LYSM"/>
    <property type="match status" value="1"/>
</dbReference>
<reference evidence="4 5" key="1">
    <citation type="journal article" date="2013" name="PLoS ONE">
        <title>Lactobacillus paracasei comparative genomics: towards species pan-genome definition and exploitation of diversity.</title>
        <authorList>
            <person name="Smokvina T."/>
            <person name="Wels M."/>
            <person name="Polka J."/>
            <person name="Chervaux C."/>
            <person name="Brisse S."/>
            <person name="Boekhorst J."/>
            <person name="van Hylckama Vlieg J.E."/>
            <person name="Siezen R.J."/>
        </authorList>
    </citation>
    <scope>NUCLEOTIDE SEQUENCE [LARGE SCALE GENOMIC DNA]</scope>
    <source>
        <strain evidence="4 5">Lpp22</strain>
    </source>
</reference>
<dbReference type="Gene3D" id="3.10.350.10">
    <property type="entry name" value="LysM domain"/>
    <property type="match status" value="1"/>
</dbReference>
<evidence type="ECO:0000313" key="5">
    <source>
        <dbReference type="Proteomes" id="UP000014257"/>
    </source>
</evidence>
<dbReference type="Proteomes" id="UP000014257">
    <property type="component" value="Unassembled WGS sequence"/>
</dbReference>
<dbReference type="Gene3D" id="3.90.70.10">
    <property type="entry name" value="Cysteine proteinases"/>
    <property type="match status" value="1"/>
</dbReference>
<feature type="compositionally biased region" description="Low complexity" evidence="1">
    <location>
        <begin position="138"/>
        <end position="245"/>
    </location>
</feature>
<evidence type="ECO:0000259" key="3">
    <source>
        <dbReference type="PROSITE" id="PS51782"/>
    </source>
</evidence>
<accession>A0A8E0I7W3</accession>
<proteinExistence type="predicted"/>
<feature type="chain" id="PRO_5034321883" description="LysM domain-containing protein" evidence="2">
    <location>
        <begin position="30"/>
        <end position="423"/>
    </location>
</feature>
<dbReference type="SMART" id="SM00257">
    <property type="entry name" value="LysM"/>
    <property type="match status" value="1"/>
</dbReference>
<dbReference type="PANTHER" id="PTHR37806:SF1">
    <property type="entry name" value="PEPTIDASE C39-LIKE DOMAIN-CONTAINING PROTEIN"/>
    <property type="match status" value="1"/>
</dbReference>
<feature type="region of interest" description="Disordered" evidence="1">
    <location>
        <begin position="110"/>
        <end position="245"/>
    </location>
</feature>
<sequence length="423" mass="43849">MKMTKLVSMSTVAATVLSGLVLAASPVQAATWTARKPAEIQITKGQKTYTIQWGDTLWAISQRTNITVAKLAQLNGVANPNFIMTGATLTLDWSQAGTATATMMAPDGTVTGQSTIQQQDKVDPAKSVGTTVSGSKVTQAAGQTASSATNEQSSTSTPSEPASSVASSSQATNSGASSSSKESGSTNANSTSSTNTSSSAVTPSSSSSSQESSSSAIKPSTPSSSSAASSSADQPSTPSTPSEPVVTQKVLGVPFVSQGNTMLCEGSSLLEGLLYKGYTTQNLNQFVQSMPLSADNNPYDGYSGEWRHNVDGTYQGMMATPVVQWAAKYGSKAVNISGQGTAGIKREITNGNSVVAWITYDYAAPEFKQMSWGRAVWNGHVVNVDGFKDGAYHVVDPVFGARWINAGTFENAFNVTGMAVAVR</sequence>
<dbReference type="InterPro" id="IPR036779">
    <property type="entry name" value="LysM_dom_sf"/>
</dbReference>
<dbReference type="SUPFAM" id="SSF54106">
    <property type="entry name" value="LysM domain"/>
    <property type="match status" value="1"/>
</dbReference>
<organism evidence="4 5">
    <name type="scientific">Lacticaseibacillus paracasei subsp. paracasei Lpp22</name>
    <dbReference type="NCBI Taxonomy" id="1256221"/>
    <lineage>
        <taxon>Bacteria</taxon>
        <taxon>Bacillati</taxon>
        <taxon>Bacillota</taxon>
        <taxon>Bacilli</taxon>
        <taxon>Lactobacillales</taxon>
        <taxon>Lactobacillaceae</taxon>
        <taxon>Lacticaseibacillus</taxon>
    </lineage>
</organism>
<name>A0A8E0I7W3_LACPA</name>